<gene>
    <name evidence="3" type="ORF">glysoja_036838</name>
</gene>
<feature type="compositionally biased region" description="Low complexity" evidence="1">
    <location>
        <begin position="83"/>
        <end position="102"/>
    </location>
</feature>
<evidence type="ECO:0000313" key="3">
    <source>
        <dbReference type="EMBL" id="KHN45689.1"/>
    </source>
</evidence>
<name>A0A0B2SMK3_GLYSO</name>
<reference evidence="3" key="1">
    <citation type="submission" date="2014-07" db="EMBL/GenBank/DDBJ databases">
        <title>Identification of a novel salt tolerance gene in wild soybean by whole-genome sequencing.</title>
        <authorList>
            <person name="Lam H.-M."/>
            <person name="Qi X."/>
            <person name="Li M.-W."/>
            <person name="Liu X."/>
            <person name="Xie M."/>
            <person name="Ni M."/>
            <person name="Xu X."/>
        </authorList>
    </citation>
    <scope>NUCLEOTIDE SEQUENCE [LARGE SCALE GENOMIC DNA]</scope>
    <source>
        <tissue evidence="3">Root</tissue>
    </source>
</reference>
<dbReference type="InterPro" id="IPR004332">
    <property type="entry name" value="Transposase_MuDR"/>
</dbReference>
<dbReference type="Proteomes" id="UP000053555">
    <property type="component" value="Unassembled WGS sequence"/>
</dbReference>
<organism evidence="3">
    <name type="scientific">Glycine soja</name>
    <name type="common">Wild soybean</name>
    <dbReference type="NCBI Taxonomy" id="3848"/>
    <lineage>
        <taxon>Eukaryota</taxon>
        <taxon>Viridiplantae</taxon>
        <taxon>Streptophyta</taxon>
        <taxon>Embryophyta</taxon>
        <taxon>Tracheophyta</taxon>
        <taxon>Spermatophyta</taxon>
        <taxon>Magnoliopsida</taxon>
        <taxon>eudicotyledons</taxon>
        <taxon>Gunneridae</taxon>
        <taxon>Pentapetalae</taxon>
        <taxon>rosids</taxon>
        <taxon>fabids</taxon>
        <taxon>Fabales</taxon>
        <taxon>Fabaceae</taxon>
        <taxon>Papilionoideae</taxon>
        <taxon>50 kb inversion clade</taxon>
        <taxon>NPAAA clade</taxon>
        <taxon>indigoferoid/millettioid clade</taxon>
        <taxon>Phaseoleae</taxon>
        <taxon>Glycine</taxon>
        <taxon>Glycine subgen. Soja</taxon>
    </lineage>
</organism>
<dbReference type="Pfam" id="PF03108">
    <property type="entry name" value="DBD_Tnp_Mut"/>
    <property type="match status" value="1"/>
</dbReference>
<feature type="region of interest" description="Disordered" evidence="1">
    <location>
        <begin position="78"/>
        <end position="102"/>
    </location>
</feature>
<sequence length="102" mass="11896">MTYGVQSGRNVKFDRNDKERVRVGCKEGCRWSIYLAKNKNEKTWQIRTLKDEHTCSRECRVTMMKSKWLSKRLVNGVREKPNTHPIPTTSTNTNPNPARSTL</sequence>
<protein>
    <recommendedName>
        <fullName evidence="2">Transposase MuDR plant domain-containing protein</fullName>
    </recommendedName>
</protein>
<proteinExistence type="predicted"/>
<accession>A0A0B2SMK3</accession>
<dbReference type="AlphaFoldDB" id="A0A0B2SMK3"/>
<evidence type="ECO:0000256" key="1">
    <source>
        <dbReference type="SAM" id="MobiDB-lite"/>
    </source>
</evidence>
<evidence type="ECO:0000259" key="2">
    <source>
        <dbReference type="Pfam" id="PF03108"/>
    </source>
</evidence>
<feature type="domain" description="Transposase MuDR plant" evidence="2">
    <location>
        <begin position="10"/>
        <end position="46"/>
    </location>
</feature>
<dbReference type="EMBL" id="KN641978">
    <property type="protein sequence ID" value="KHN45689.1"/>
    <property type="molecule type" value="Genomic_DNA"/>
</dbReference>